<dbReference type="OMA" id="WEARRNG"/>
<keyword evidence="1" id="KW-0539">Nucleus</keyword>
<dbReference type="OrthoDB" id="4137815at2759"/>
<evidence type="ECO:0000313" key="3">
    <source>
        <dbReference type="Proteomes" id="UP000243081"/>
    </source>
</evidence>
<protein>
    <recommendedName>
        <fullName evidence="4">Transcription factor domain-containing protein</fullName>
    </recommendedName>
</protein>
<proteinExistence type="predicted"/>
<accession>A0A179I828</accession>
<evidence type="ECO:0000313" key="2">
    <source>
        <dbReference type="EMBL" id="OAQ98051.1"/>
    </source>
</evidence>
<evidence type="ECO:0000256" key="1">
    <source>
        <dbReference type="ARBA" id="ARBA00023242"/>
    </source>
</evidence>
<dbReference type="Pfam" id="PF11951">
    <property type="entry name" value="Fungal_trans_2"/>
    <property type="match status" value="1"/>
</dbReference>
<organism evidence="2 3">
    <name type="scientific">Cordyceps confragosa</name>
    <name type="common">Lecanicillium lecanii</name>
    <dbReference type="NCBI Taxonomy" id="2714763"/>
    <lineage>
        <taxon>Eukaryota</taxon>
        <taxon>Fungi</taxon>
        <taxon>Dikarya</taxon>
        <taxon>Ascomycota</taxon>
        <taxon>Pezizomycotina</taxon>
        <taxon>Sordariomycetes</taxon>
        <taxon>Hypocreomycetidae</taxon>
        <taxon>Hypocreales</taxon>
        <taxon>Cordycipitaceae</taxon>
        <taxon>Akanthomyces</taxon>
    </lineage>
</organism>
<sequence length="420" mass="46147">MAPSPLLDASASASRETLSSMVDRVVADLGLSSVEASLLRTSVLSSEFVEQFIIGPSFGRVHQEYLAKKLYSAPATLGHAFTASAMSWGHDCNLISAEPRSSDARVEYFDKMYHHATEAVATLRSMQPADSHEMCLCLALGAIIMTFTLKVQVADARAICRQTLELAKPIYTREDMLDGTLPEDLPFMSCLVLTDTAESLLFCEPPTLCYRTVPGQHYVDRYVGISHNFLPLLHDVADLSFRLKMESGKPGGHSAALARFAHVHSALEQDIRRWAPDGHGGFAAGRFTATEVAHMLCQAEAVRNAARLVLHRLKHCFGSQDEVAEAISSHILTSLKTTTLGTRSTPRCIDFPLIAACLELESKSERMENFSSLSPISSYSSPFHARTGVILDAAWEARRNGQSLYWYDLAAFIPESSMRT</sequence>
<comment type="caution">
    <text evidence="2">The sequence shown here is derived from an EMBL/GenBank/DDBJ whole genome shotgun (WGS) entry which is preliminary data.</text>
</comment>
<gene>
    <name evidence="2" type="ORF">LLEC1_08047</name>
</gene>
<keyword evidence="3" id="KW-1185">Reference proteome</keyword>
<evidence type="ECO:0008006" key="4">
    <source>
        <dbReference type="Google" id="ProtNLM"/>
    </source>
</evidence>
<dbReference type="Proteomes" id="UP000243081">
    <property type="component" value="Unassembled WGS sequence"/>
</dbReference>
<reference evidence="2 3" key="1">
    <citation type="submission" date="2016-03" db="EMBL/GenBank/DDBJ databases">
        <title>Fine-scale spatial genetic structure of a fungal parasite of coffee scale insects.</title>
        <authorList>
            <person name="Jackson D."/>
            <person name="Zemenick K.A."/>
            <person name="Malloure B."/>
            <person name="Quandt C.A."/>
            <person name="James T.Y."/>
        </authorList>
    </citation>
    <scope>NUCLEOTIDE SEQUENCE [LARGE SCALE GENOMIC DNA]</scope>
    <source>
        <strain evidence="2 3">UM487</strain>
    </source>
</reference>
<dbReference type="InterPro" id="IPR021858">
    <property type="entry name" value="Fun_TF"/>
</dbReference>
<dbReference type="AlphaFoldDB" id="A0A179I828"/>
<name>A0A179I828_CORDF</name>
<dbReference type="EMBL" id="LUKN01003083">
    <property type="protein sequence ID" value="OAQ98051.1"/>
    <property type="molecule type" value="Genomic_DNA"/>
</dbReference>